<proteinExistence type="predicted"/>
<evidence type="ECO:0000256" key="2">
    <source>
        <dbReference type="ARBA" id="ARBA00022692"/>
    </source>
</evidence>
<keyword evidence="2 5" id="KW-0812">Transmembrane</keyword>
<keyword evidence="3 5" id="KW-1133">Transmembrane helix</keyword>
<name>A0A132BCL5_MOLSC</name>
<dbReference type="InterPro" id="IPR007568">
    <property type="entry name" value="RTA1"/>
</dbReference>
<dbReference type="GeneID" id="28822127"/>
<dbReference type="OrthoDB" id="4521223at2759"/>
<reference evidence="6 7" key="1">
    <citation type="submission" date="2015-10" db="EMBL/GenBank/DDBJ databases">
        <title>Full genome of DAOMC 229536 Phialocephala scopiformis, a fungal endophyte of spruce producing the potent anti-insectan compound rugulosin.</title>
        <authorList>
            <consortium name="DOE Joint Genome Institute"/>
            <person name="Walker A.K."/>
            <person name="Frasz S.L."/>
            <person name="Seifert K.A."/>
            <person name="Miller J.D."/>
            <person name="Mondo S.J."/>
            <person name="Labutti K."/>
            <person name="Lipzen A."/>
            <person name="Dockter R."/>
            <person name="Kennedy M."/>
            <person name="Grigoriev I.V."/>
            <person name="Spatafora J.W."/>
        </authorList>
    </citation>
    <scope>NUCLEOTIDE SEQUENCE [LARGE SCALE GENOMIC DNA]</scope>
    <source>
        <strain evidence="6 7">CBS 120377</strain>
    </source>
</reference>
<keyword evidence="4 5" id="KW-0472">Membrane</keyword>
<keyword evidence="7" id="KW-1185">Reference proteome</keyword>
<feature type="transmembrane region" description="Helical" evidence="5">
    <location>
        <begin position="102"/>
        <end position="124"/>
    </location>
</feature>
<feature type="transmembrane region" description="Helical" evidence="5">
    <location>
        <begin position="180"/>
        <end position="204"/>
    </location>
</feature>
<evidence type="ECO:0000256" key="1">
    <source>
        <dbReference type="ARBA" id="ARBA00004141"/>
    </source>
</evidence>
<feature type="transmembrane region" description="Helical" evidence="5">
    <location>
        <begin position="225"/>
        <end position="244"/>
    </location>
</feature>
<dbReference type="Proteomes" id="UP000070700">
    <property type="component" value="Unassembled WGS sequence"/>
</dbReference>
<feature type="transmembrane region" description="Helical" evidence="5">
    <location>
        <begin position="264"/>
        <end position="290"/>
    </location>
</feature>
<comment type="subcellular location">
    <subcellularLocation>
        <location evidence="1">Membrane</location>
        <topology evidence="1">Multi-pass membrane protein</topology>
    </subcellularLocation>
</comment>
<feature type="transmembrane region" description="Helical" evidence="5">
    <location>
        <begin position="69"/>
        <end position="90"/>
    </location>
</feature>
<feature type="transmembrane region" description="Helical" evidence="5">
    <location>
        <begin position="42"/>
        <end position="62"/>
    </location>
</feature>
<accession>A0A132BCL5</accession>
<dbReference type="PANTHER" id="PTHR31465">
    <property type="entry name" value="PROTEIN RTA1-RELATED"/>
    <property type="match status" value="1"/>
</dbReference>
<protein>
    <submittedName>
        <fullName evidence="6">RTA1-domain-containing protein</fullName>
    </submittedName>
</protein>
<gene>
    <name evidence="6" type="ORF">LY89DRAFT_656754</name>
</gene>
<dbReference type="RefSeq" id="XP_018064473.1">
    <property type="nucleotide sequence ID" value="XM_018212401.1"/>
</dbReference>
<dbReference type="KEGG" id="psco:LY89DRAFT_656754"/>
<dbReference type="AlphaFoldDB" id="A0A132BCL5"/>
<dbReference type="EMBL" id="KQ947430">
    <property type="protein sequence ID" value="KUJ10118.1"/>
    <property type="molecule type" value="Genomic_DNA"/>
</dbReference>
<dbReference type="InParanoid" id="A0A132BCL5"/>
<dbReference type="GO" id="GO:0005886">
    <property type="term" value="C:plasma membrane"/>
    <property type="evidence" value="ECO:0007669"/>
    <property type="project" value="TreeGrafter"/>
</dbReference>
<evidence type="ECO:0000256" key="3">
    <source>
        <dbReference type="ARBA" id="ARBA00022989"/>
    </source>
</evidence>
<dbReference type="GO" id="GO:0000324">
    <property type="term" value="C:fungal-type vacuole"/>
    <property type="evidence" value="ECO:0007669"/>
    <property type="project" value="TreeGrafter"/>
</dbReference>
<sequence>MHPQINLLALRDHAPNFTIPAQQCTLNTCSIIQGQLQYDPSLAGNAFFLALFASLLSTHILLGTYYRTWTYSVGLVCGLILELCGYIGRVQMHFNPFIQSPFFMYVISLTIAPVFLCASIYVCFNRLIIIFGTQLARLKGRALVSLFIASDFLSLLLQTGGGAIAVIADTESFEYVGIHLMMAGLALQVASLVIVLALAADFALRYWKKCYEWDEKFETIREKKYFRGFVFGLLLATVTILIRSIFRVVELTGGFHGRLWNDEVAFMCLDGTMVATAYIFLTVFHPGLAFHGRWELVKRS</sequence>
<evidence type="ECO:0000256" key="4">
    <source>
        <dbReference type="ARBA" id="ARBA00023136"/>
    </source>
</evidence>
<evidence type="ECO:0000313" key="7">
    <source>
        <dbReference type="Proteomes" id="UP000070700"/>
    </source>
</evidence>
<dbReference type="PANTHER" id="PTHR31465:SF9">
    <property type="entry name" value="SPHINGOID LONG-CHAIN BASE TRANSPORTER RSB1"/>
    <property type="match status" value="1"/>
</dbReference>
<organism evidence="6 7">
    <name type="scientific">Mollisia scopiformis</name>
    <name type="common">Conifer needle endophyte fungus</name>
    <name type="synonym">Phialocephala scopiformis</name>
    <dbReference type="NCBI Taxonomy" id="149040"/>
    <lineage>
        <taxon>Eukaryota</taxon>
        <taxon>Fungi</taxon>
        <taxon>Dikarya</taxon>
        <taxon>Ascomycota</taxon>
        <taxon>Pezizomycotina</taxon>
        <taxon>Leotiomycetes</taxon>
        <taxon>Helotiales</taxon>
        <taxon>Mollisiaceae</taxon>
        <taxon>Mollisia</taxon>
    </lineage>
</organism>
<evidence type="ECO:0000256" key="5">
    <source>
        <dbReference type="SAM" id="Phobius"/>
    </source>
</evidence>
<dbReference type="Pfam" id="PF04479">
    <property type="entry name" value="RTA1"/>
    <property type="match status" value="1"/>
</dbReference>
<feature type="transmembrane region" description="Helical" evidence="5">
    <location>
        <begin position="144"/>
        <end position="168"/>
    </location>
</feature>
<evidence type="ECO:0000313" key="6">
    <source>
        <dbReference type="EMBL" id="KUJ10118.1"/>
    </source>
</evidence>